<feature type="region of interest" description="Disordered" evidence="1">
    <location>
        <begin position="65"/>
        <end position="106"/>
    </location>
</feature>
<name>A0A0M0JDR2_9EUKA</name>
<dbReference type="PANTHER" id="PTHR13238">
    <property type="entry name" value="PROTEIN C21ORF59"/>
    <property type="match status" value="1"/>
</dbReference>
<accession>A0A0M0JDR2</accession>
<dbReference type="EMBL" id="JWZX01003090">
    <property type="protein sequence ID" value="KOO24477.1"/>
    <property type="molecule type" value="Genomic_DNA"/>
</dbReference>
<evidence type="ECO:0000313" key="2">
    <source>
        <dbReference type="EMBL" id="KOO24477.1"/>
    </source>
</evidence>
<sequence>MVLLHIKRSEKDSFLYEAPAATEVDVVVNDVVKVQNLRGKVSRLAEAAGQLALYGVMKLPEQQGLDDSTPLLEDYDTTTGNIAPRQPPKHGANYRQDPTEKRTGDAASDELAAVINRCCADAIALIKEERVQRKQATTAAELEEAINNIRGAVMIVYPMGLPDYDMVRCILEEREALEGAQAMELLDPEKTSMWCFNKELQRDKLLSEYTGKNDKSKVVVKLQKKGAGAPAREPVVSEAEQKAMVAFYHKKEQEMQKLALEDEDAYQNSQWANPKGLKSAMTGVGEVKWRGR</sequence>
<comment type="caution">
    <text evidence="2">The sequence shown here is derived from an EMBL/GenBank/DDBJ whole genome shotgun (WGS) entry which is preliminary data.</text>
</comment>
<dbReference type="Proteomes" id="UP000037460">
    <property type="component" value="Unassembled WGS sequence"/>
</dbReference>
<dbReference type="OrthoDB" id="276065at2759"/>
<dbReference type="GO" id="GO:0003352">
    <property type="term" value="P:regulation of cilium movement"/>
    <property type="evidence" value="ECO:0007669"/>
    <property type="project" value="InterPro"/>
</dbReference>
<dbReference type="AlphaFoldDB" id="A0A0M0JDR2"/>
<evidence type="ECO:0000313" key="3">
    <source>
        <dbReference type="Proteomes" id="UP000037460"/>
    </source>
</evidence>
<keyword evidence="3" id="KW-1185">Reference proteome</keyword>
<dbReference type="Pfam" id="PF11069">
    <property type="entry name" value="CFAP298"/>
    <property type="match status" value="1"/>
</dbReference>
<organism evidence="2 3">
    <name type="scientific">Chrysochromulina tobinii</name>
    <dbReference type="NCBI Taxonomy" id="1460289"/>
    <lineage>
        <taxon>Eukaryota</taxon>
        <taxon>Haptista</taxon>
        <taxon>Haptophyta</taxon>
        <taxon>Prymnesiophyceae</taxon>
        <taxon>Prymnesiales</taxon>
        <taxon>Chrysochromulinaceae</taxon>
        <taxon>Chrysochromulina</taxon>
    </lineage>
</organism>
<dbReference type="InterPro" id="IPR021298">
    <property type="entry name" value="CFAP298"/>
</dbReference>
<reference evidence="3" key="1">
    <citation type="journal article" date="2015" name="PLoS Genet.">
        <title>Genome Sequence and Transcriptome Analyses of Chrysochromulina tobin: Metabolic Tools for Enhanced Algal Fitness in the Prominent Order Prymnesiales (Haptophyceae).</title>
        <authorList>
            <person name="Hovde B.T."/>
            <person name="Deodato C.R."/>
            <person name="Hunsperger H.M."/>
            <person name="Ryken S.A."/>
            <person name="Yost W."/>
            <person name="Jha R.K."/>
            <person name="Patterson J."/>
            <person name="Monnat R.J. Jr."/>
            <person name="Barlow S.B."/>
            <person name="Starkenburg S.R."/>
            <person name="Cattolico R.A."/>
        </authorList>
    </citation>
    <scope>NUCLEOTIDE SEQUENCE</scope>
    <source>
        <strain evidence="3">CCMP291</strain>
    </source>
</reference>
<evidence type="ECO:0000256" key="1">
    <source>
        <dbReference type="SAM" id="MobiDB-lite"/>
    </source>
</evidence>
<gene>
    <name evidence="2" type="ORF">Ctob_000403</name>
</gene>
<proteinExistence type="predicted"/>
<protein>
    <submittedName>
        <fullName evidence="2">Uncharacterized protein</fullName>
    </submittedName>
</protein>